<dbReference type="RefSeq" id="WP_254166342.1">
    <property type="nucleotide sequence ID" value="NZ_JANAFB010000015.1"/>
</dbReference>
<proteinExistence type="predicted"/>
<organism evidence="3 4">
    <name type="scientific">Rothia santali</name>
    <dbReference type="NCBI Taxonomy" id="2949643"/>
    <lineage>
        <taxon>Bacteria</taxon>
        <taxon>Bacillati</taxon>
        <taxon>Actinomycetota</taxon>
        <taxon>Actinomycetes</taxon>
        <taxon>Micrococcales</taxon>
        <taxon>Micrococcaceae</taxon>
        <taxon>Rothia</taxon>
    </lineage>
</organism>
<feature type="domain" description="PucR C-terminal helix-turn-helix" evidence="2">
    <location>
        <begin position="104"/>
        <end position="160"/>
    </location>
</feature>
<evidence type="ECO:0000256" key="1">
    <source>
        <dbReference type="SAM" id="MobiDB-lite"/>
    </source>
</evidence>
<reference evidence="3" key="1">
    <citation type="submission" date="2022-06" db="EMBL/GenBank/DDBJ databases">
        <title>Rothia sp. isolated from sandalwood seedling.</title>
        <authorList>
            <person name="Tuikhar N."/>
            <person name="Kirdat K."/>
            <person name="Thorat V."/>
            <person name="Swetha P."/>
            <person name="Padma S."/>
            <person name="Sundararaj R."/>
            <person name="Yadav A."/>
        </authorList>
    </citation>
    <scope>NUCLEOTIDE SEQUENCE</scope>
    <source>
        <strain evidence="3">AR01</strain>
    </source>
</reference>
<evidence type="ECO:0000313" key="4">
    <source>
        <dbReference type="Proteomes" id="UP001139502"/>
    </source>
</evidence>
<dbReference type="InterPro" id="IPR009057">
    <property type="entry name" value="Homeodomain-like_sf"/>
</dbReference>
<dbReference type="Proteomes" id="UP001139502">
    <property type="component" value="Unassembled WGS sequence"/>
</dbReference>
<feature type="region of interest" description="Disordered" evidence="1">
    <location>
        <begin position="57"/>
        <end position="79"/>
    </location>
</feature>
<dbReference type="PANTHER" id="PTHR33744:SF17">
    <property type="entry name" value="CONSERVED PROTEIN"/>
    <property type="match status" value="1"/>
</dbReference>
<dbReference type="Pfam" id="PF13556">
    <property type="entry name" value="HTH_30"/>
    <property type="match status" value="1"/>
</dbReference>
<dbReference type="AlphaFoldDB" id="A0A9X2KIK2"/>
<dbReference type="InterPro" id="IPR051448">
    <property type="entry name" value="CdaR-like_regulators"/>
</dbReference>
<gene>
    <name evidence="3" type="ORF">NBM05_07835</name>
</gene>
<sequence length="164" mass="18044">MDHRRDRLRAYTTTPPGPAALRTAAQLGWCLATSEEHELADLPDAMAQAEELARTARHVGSTSWGTGRAGWTGRGPPRRSLGPDAAVARLLLDPVGEDDAEVRRALRTWLRENGSWDRAARALGIHRNTLRRLVGEAERLLERDLGDPLERARLVLAFAAVDGE</sequence>
<accession>A0A9X2KIK2</accession>
<dbReference type="PANTHER" id="PTHR33744">
    <property type="entry name" value="CARBOHYDRATE DIACID REGULATOR"/>
    <property type="match status" value="1"/>
</dbReference>
<comment type="caution">
    <text evidence="3">The sequence shown here is derived from an EMBL/GenBank/DDBJ whole genome shotgun (WGS) entry which is preliminary data.</text>
</comment>
<name>A0A9X2KIK2_9MICC</name>
<keyword evidence="4" id="KW-1185">Reference proteome</keyword>
<dbReference type="EMBL" id="JANAFB010000015">
    <property type="protein sequence ID" value="MCP3425919.1"/>
    <property type="molecule type" value="Genomic_DNA"/>
</dbReference>
<evidence type="ECO:0000259" key="2">
    <source>
        <dbReference type="Pfam" id="PF13556"/>
    </source>
</evidence>
<evidence type="ECO:0000313" key="3">
    <source>
        <dbReference type="EMBL" id="MCP3425919.1"/>
    </source>
</evidence>
<dbReference type="Gene3D" id="1.10.10.2840">
    <property type="entry name" value="PucR C-terminal helix-turn-helix domain"/>
    <property type="match status" value="1"/>
</dbReference>
<protein>
    <submittedName>
        <fullName evidence="3">Helix-turn-helix domain-containing protein</fullName>
    </submittedName>
</protein>
<dbReference type="SUPFAM" id="SSF46689">
    <property type="entry name" value="Homeodomain-like"/>
    <property type="match status" value="1"/>
</dbReference>
<dbReference type="InterPro" id="IPR025736">
    <property type="entry name" value="PucR_C-HTH_dom"/>
</dbReference>
<dbReference type="InterPro" id="IPR042070">
    <property type="entry name" value="PucR_C-HTH_sf"/>
</dbReference>